<dbReference type="Gene3D" id="3.40.50.150">
    <property type="entry name" value="Vaccinia Virus protein VP39"/>
    <property type="match status" value="1"/>
</dbReference>
<evidence type="ECO:0000313" key="8">
    <source>
        <dbReference type="Proteomes" id="UP001501407"/>
    </source>
</evidence>
<dbReference type="RefSeq" id="WP_194413284.1">
    <property type="nucleotide sequence ID" value="NZ_BAABKZ010000001.1"/>
</dbReference>
<comment type="similarity">
    <text evidence="1">Belongs to the CFA/CMAS family.</text>
</comment>
<evidence type="ECO:0000256" key="6">
    <source>
        <dbReference type="SAM" id="MobiDB-lite"/>
    </source>
</evidence>
<dbReference type="Pfam" id="PF02353">
    <property type="entry name" value="CMAS"/>
    <property type="match status" value="1"/>
</dbReference>
<dbReference type="PANTHER" id="PTHR43667">
    <property type="entry name" value="CYCLOPROPANE-FATTY-ACYL-PHOSPHOLIPID SYNTHASE"/>
    <property type="match status" value="1"/>
</dbReference>
<dbReference type="GO" id="GO:0008168">
    <property type="term" value="F:methyltransferase activity"/>
    <property type="evidence" value="ECO:0007669"/>
    <property type="project" value="UniProtKB-KW"/>
</dbReference>
<organism evidence="7 8">
    <name type="scientific">Microbacterium yannicii</name>
    <dbReference type="NCBI Taxonomy" id="671622"/>
    <lineage>
        <taxon>Bacteria</taxon>
        <taxon>Bacillati</taxon>
        <taxon>Actinomycetota</taxon>
        <taxon>Actinomycetes</taxon>
        <taxon>Micrococcales</taxon>
        <taxon>Microbacteriaceae</taxon>
        <taxon>Microbacterium</taxon>
    </lineage>
</organism>
<dbReference type="PANTHER" id="PTHR43667:SF1">
    <property type="entry name" value="CYCLOPROPANE-FATTY-ACYL-PHOSPHOLIPID SYNTHASE"/>
    <property type="match status" value="1"/>
</dbReference>
<keyword evidence="5" id="KW-0443">Lipid metabolism</keyword>
<evidence type="ECO:0000256" key="2">
    <source>
        <dbReference type="ARBA" id="ARBA00022603"/>
    </source>
</evidence>
<dbReference type="CDD" id="cd02440">
    <property type="entry name" value="AdoMet_MTases"/>
    <property type="match status" value="1"/>
</dbReference>
<keyword evidence="3" id="KW-0808">Transferase</keyword>
<evidence type="ECO:0000313" key="7">
    <source>
        <dbReference type="EMBL" id="GAA5090078.1"/>
    </source>
</evidence>
<evidence type="ECO:0000256" key="4">
    <source>
        <dbReference type="ARBA" id="ARBA00022691"/>
    </source>
</evidence>
<feature type="compositionally biased region" description="Low complexity" evidence="6">
    <location>
        <begin position="9"/>
        <end position="20"/>
    </location>
</feature>
<keyword evidence="2 7" id="KW-0489">Methyltransferase</keyword>
<dbReference type="EMBL" id="BAABKZ010000001">
    <property type="protein sequence ID" value="GAA5090078.1"/>
    <property type="molecule type" value="Genomic_DNA"/>
</dbReference>
<sequence>MTTSKEQADASADGDAAGTADAESRKLTLAEVLEIFTAGRLPLRFTAYDGSTAGPPDAAFTLDLKTPRGTTYLVTGFGDLGLARAYIAGDLDIRGVHPGDPYELLKTLETLEFPRASPRLMARIVRSIGVEHLRPVSPPPQEVPPRWRRIAGGLRHSKSRDAEAIHHHYDVSNIFYEWVLGPSMTYTCACYPHLDASLEEAQENKYRLVFEKLRLKPGDRLLDVGCGWGGMVRYAARRGVHALGVTLSQEQAGWAQRAIADEGLEHAEVRYGDYRDIAETGFDAVSSIGLLEHIGVRNYPAYFRFLCSRIRPGGLLLNHCITRSDNKTEPAARGFIDRYVFPDGELTGSGRIVTEAQDAGLEVLHEENLRPHYALTLRDWCANLVEHWDEAVTEIGLPAAKVWGLYMAGSRLAFESGGIELHHVLAVNSRGNSDDADLPLRPWWTP</sequence>
<dbReference type="Proteomes" id="UP001501407">
    <property type="component" value="Unassembled WGS sequence"/>
</dbReference>
<dbReference type="PIRSF" id="PIRSF003085">
    <property type="entry name" value="CMAS"/>
    <property type="match status" value="1"/>
</dbReference>
<gene>
    <name evidence="7" type="ORF">GCM10025760_15100</name>
</gene>
<evidence type="ECO:0000256" key="3">
    <source>
        <dbReference type="ARBA" id="ARBA00022679"/>
    </source>
</evidence>
<dbReference type="GO" id="GO:0032259">
    <property type="term" value="P:methylation"/>
    <property type="evidence" value="ECO:0007669"/>
    <property type="project" value="UniProtKB-KW"/>
</dbReference>
<protein>
    <submittedName>
        <fullName evidence="7">Class I SAM-dependent methyltransferase</fullName>
    </submittedName>
</protein>
<evidence type="ECO:0000256" key="1">
    <source>
        <dbReference type="ARBA" id="ARBA00010815"/>
    </source>
</evidence>
<comment type="caution">
    <text evidence="7">The sequence shown here is derived from an EMBL/GenBank/DDBJ whole genome shotgun (WGS) entry which is preliminary data.</text>
</comment>
<accession>A0ABP9M6G8</accession>
<keyword evidence="8" id="KW-1185">Reference proteome</keyword>
<dbReference type="InterPro" id="IPR029063">
    <property type="entry name" value="SAM-dependent_MTases_sf"/>
</dbReference>
<reference evidence="8" key="1">
    <citation type="journal article" date="2019" name="Int. J. Syst. Evol. Microbiol.">
        <title>The Global Catalogue of Microorganisms (GCM) 10K type strain sequencing project: providing services to taxonomists for standard genome sequencing and annotation.</title>
        <authorList>
            <consortium name="The Broad Institute Genomics Platform"/>
            <consortium name="The Broad Institute Genome Sequencing Center for Infectious Disease"/>
            <person name="Wu L."/>
            <person name="Ma J."/>
        </authorList>
    </citation>
    <scope>NUCLEOTIDE SEQUENCE [LARGE SCALE GENOMIC DNA]</scope>
    <source>
        <strain evidence="8">JCM 18959</strain>
    </source>
</reference>
<dbReference type="InterPro" id="IPR050723">
    <property type="entry name" value="CFA/CMAS"/>
</dbReference>
<keyword evidence="4" id="KW-0949">S-adenosyl-L-methionine</keyword>
<dbReference type="InterPro" id="IPR003333">
    <property type="entry name" value="CMAS"/>
</dbReference>
<dbReference type="SUPFAM" id="SSF53335">
    <property type="entry name" value="S-adenosyl-L-methionine-dependent methyltransferases"/>
    <property type="match status" value="1"/>
</dbReference>
<feature type="region of interest" description="Disordered" evidence="6">
    <location>
        <begin position="1"/>
        <end position="20"/>
    </location>
</feature>
<name>A0ABP9M6G8_9MICO</name>
<evidence type="ECO:0000256" key="5">
    <source>
        <dbReference type="ARBA" id="ARBA00023098"/>
    </source>
</evidence>
<proteinExistence type="inferred from homology"/>